<dbReference type="InterPro" id="IPR026960">
    <property type="entry name" value="RVT-Znf"/>
</dbReference>
<dbReference type="SUPFAM" id="SSF56219">
    <property type="entry name" value="DNase I-like"/>
    <property type="match status" value="1"/>
</dbReference>
<gene>
    <name evidence="4" type="ORF">FSB_LOCUS4165</name>
</gene>
<dbReference type="EMBL" id="OIVN01000210">
    <property type="protein sequence ID" value="SPC76283.1"/>
    <property type="molecule type" value="Genomic_DNA"/>
</dbReference>
<dbReference type="Pfam" id="PF00078">
    <property type="entry name" value="RVT_1"/>
    <property type="match status" value="1"/>
</dbReference>
<dbReference type="PANTHER" id="PTHR33116:SF78">
    <property type="entry name" value="OS12G0587133 PROTEIN"/>
    <property type="match status" value="1"/>
</dbReference>
<name>A0A2N9ENB3_FAGSY</name>
<dbReference type="Gene3D" id="3.30.70.80">
    <property type="entry name" value="Peptidase S8 propeptide/proteinase inhibitor I9"/>
    <property type="match status" value="1"/>
</dbReference>
<dbReference type="AlphaFoldDB" id="A0A2N9ENB3"/>
<accession>A0A2N9ENB3</accession>
<protein>
    <recommendedName>
        <fullName evidence="5">Reverse transcriptase domain-containing protein</fullName>
    </recommendedName>
</protein>
<evidence type="ECO:0000259" key="2">
    <source>
        <dbReference type="Pfam" id="PF05922"/>
    </source>
</evidence>
<evidence type="ECO:0000259" key="1">
    <source>
        <dbReference type="Pfam" id="PF00078"/>
    </source>
</evidence>
<feature type="domain" description="Inhibitor I9" evidence="2">
    <location>
        <begin position="18"/>
        <end position="72"/>
    </location>
</feature>
<dbReference type="PANTHER" id="PTHR33116">
    <property type="entry name" value="REVERSE TRANSCRIPTASE ZINC-BINDING DOMAIN-CONTAINING PROTEIN-RELATED-RELATED"/>
    <property type="match status" value="1"/>
</dbReference>
<reference evidence="4" key="1">
    <citation type="submission" date="2018-02" db="EMBL/GenBank/DDBJ databases">
        <authorList>
            <person name="Cohen D.B."/>
            <person name="Kent A.D."/>
        </authorList>
    </citation>
    <scope>NUCLEOTIDE SEQUENCE</scope>
</reference>
<dbReference type="InterPro" id="IPR036691">
    <property type="entry name" value="Endo/exonu/phosph_ase_sf"/>
</dbReference>
<organism evidence="4">
    <name type="scientific">Fagus sylvatica</name>
    <name type="common">Beechnut</name>
    <dbReference type="NCBI Taxonomy" id="28930"/>
    <lineage>
        <taxon>Eukaryota</taxon>
        <taxon>Viridiplantae</taxon>
        <taxon>Streptophyta</taxon>
        <taxon>Embryophyta</taxon>
        <taxon>Tracheophyta</taxon>
        <taxon>Spermatophyta</taxon>
        <taxon>Magnoliopsida</taxon>
        <taxon>eudicotyledons</taxon>
        <taxon>Gunneridae</taxon>
        <taxon>Pentapetalae</taxon>
        <taxon>rosids</taxon>
        <taxon>fabids</taxon>
        <taxon>Fagales</taxon>
        <taxon>Fagaceae</taxon>
        <taxon>Fagus</taxon>
    </lineage>
</organism>
<dbReference type="Pfam" id="PF13966">
    <property type="entry name" value="zf-RVT"/>
    <property type="match status" value="1"/>
</dbReference>
<dbReference type="InterPro" id="IPR010259">
    <property type="entry name" value="S8pro/Inhibitor_I9"/>
</dbReference>
<dbReference type="Gene3D" id="3.60.10.10">
    <property type="entry name" value="Endonuclease/exonuclease/phosphatase"/>
    <property type="match status" value="2"/>
</dbReference>
<sequence length="1258" mass="143886">MAEAKPDHTSSSDSAVQIVYVERPENEEAEAFHIRTLASVLGSEEAAKEALIYSYKNAASGFSAKLTPEQMDGQGMAGTRSFHIESKRFDLVMEGGGGLSSVKLFERGRYNNKHGRYLEATEYGKGGCSGKIVILEGQKLSGWWGFNTELHMLINRVTEIINGNDTGKQKEKGPIESSMKALTTSEKSYASSLRAPTWPNLSKPIIGMPQITQKDGGKILKNTGISGLQVNDLKKEEKKRYMENFLGFIDFRNSGRDVDFNATLKLMIYCSEDGKRKLDNKPKPMYGAPIGGEIERKKLSPCVQNTVVSQGEEKYLENVSRSSILLTQASTSLMVQTNITRGTPRTLRFQISLGFEFYQWSTHENAFGLDGMAAMGQNFAYRGWEEQDTGLICEHSEWVSVRTTTMRNHMEEFSKQMGVSIEGFESVAMNLFVEIEKCWRQPGGGDSVDSTYKPKTKKGVIEPKNLSTSINYETPKKQGLNRKVKRSQIRNALKMWNAKPICPQETKLSHIGLAEVGSLLGNRLADWVYLEFEGASGGVLIMWDKRVIEIQEWVKGQYSISCRFRNVHDQFEWAFSGVYGPNVDAESEKLGERQFTGVMRNFSDFISEMELVDLPLLKGQFTWSINQDPLSKSRIDRFLLSSDWEDHFLHLAQKVIPRMISDHCPIILDSGSFTWGKSYFKFENMWLHHEDFAEKFKGWWGSYDYLGSPNFVLASKLKALKEDIKLWNKDSFRDVRVKKLELMQQLQVLENTENQGLLTAEERLHRSDLQIELKSGIPGLICKLDVEKAYDHVNWNFLLYMMEQFGFGDKWRNWIYFCISTTCFSVLINGTPYGFFTSSRGLRQGDSLSPLLFVLVMEAFSRLMDRAVVRDYLEGFSVANNTRQVPDQHKLASVLGGRIIALPMKYLGLPLGARFKSKEIWNPILEKMEKCLAGWKRMYLSKGGRITLIKSTLSSLPTYFLSLFPIQSSVANRIEKIQRDFLWGGLGDEFKYHLVNWRSICLPIQEGGLGVKQMAAFNNAFKWHWRFATEKRALWREVIVSKYGSGRGDWSSLEGRGGHGVGLWKHIQSGWSGFAKYVSFSIGVGTLVSFWLDRWCEEGVLHSLFPALYNIAQDKHTKKVKKADMDSMRWNHTKSGLFEVRSFYRLLRGSSTTQFPWKNVWKIKVPSKVAFFLWLAAHDKNPTIDNLRRWQHYVVEWCFMCKGDSETGEHLFLHCDYVRELWSLVFCMFGIQWTMPHIVSNLLACWKRNGLTKDQKTI</sequence>
<dbReference type="InterPro" id="IPR037045">
    <property type="entry name" value="S8pro/Inhibitor_I9_sf"/>
</dbReference>
<dbReference type="Pfam" id="PF05922">
    <property type="entry name" value="Inhibitor_I9"/>
    <property type="match status" value="1"/>
</dbReference>
<evidence type="ECO:0000259" key="3">
    <source>
        <dbReference type="Pfam" id="PF13966"/>
    </source>
</evidence>
<dbReference type="InterPro" id="IPR000477">
    <property type="entry name" value="RT_dom"/>
</dbReference>
<evidence type="ECO:0000313" key="4">
    <source>
        <dbReference type="EMBL" id="SPC76283.1"/>
    </source>
</evidence>
<proteinExistence type="predicted"/>
<feature type="domain" description="Reverse transcriptase zinc-binding" evidence="3">
    <location>
        <begin position="1138"/>
        <end position="1222"/>
    </location>
</feature>
<evidence type="ECO:0008006" key="5">
    <source>
        <dbReference type="Google" id="ProtNLM"/>
    </source>
</evidence>
<feature type="domain" description="Reverse transcriptase" evidence="1">
    <location>
        <begin position="780"/>
        <end position="866"/>
    </location>
</feature>